<dbReference type="AlphaFoldDB" id="A0A0B5S052"/>
<reference evidence="4 8" key="2">
    <citation type="submission" date="2016-10" db="EMBL/GenBank/DDBJ databases">
        <title>Genome Sequence of Bacillus weihenstephanensis GM6LP.</title>
        <authorList>
            <person name="Poehlein A."/>
            <person name="Wemheuer F."/>
            <person name="Hollensteiner J."/>
            <person name="Wemheuer B."/>
        </authorList>
    </citation>
    <scope>NUCLEOTIDE SEQUENCE [LARGE SCALE GENOMIC DNA]</scope>
    <source>
        <strain evidence="4 8">GM6LP</strain>
    </source>
</reference>
<evidence type="ECO:0000313" key="9">
    <source>
        <dbReference type="Proteomes" id="UP000596196"/>
    </source>
</evidence>
<keyword evidence="1" id="KW-0812">Transmembrane</keyword>
<evidence type="ECO:0000256" key="1">
    <source>
        <dbReference type="SAM" id="Phobius"/>
    </source>
</evidence>
<keyword evidence="1" id="KW-1133">Transmembrane helix</keyword>
<organism evidence="4 8">
    <name type="scientific">Bacillus mycoides</name>
    <dbReference type="NCBI Taxonomy" id="1405"/>
    <lineage>
        <taxon>Bacteria</taxon>
        <taxon>Bacillati</taxon>
        <taxon>Bacillota</taxon>
        <taxon>Bacilli</taxon>
        <taxon>Bacillales</taxon>
        <taxon>Bacillaceae</taxon>
        <taxon>Bacillus</taxon>
        <taxon>Bacillus cereus group</taxon>
    </lineage>
</organism>
<reference evidence="5 9" key="4">
    <citation type="submission" date="2020-12" db="EMBL/GenBank/DDBJ databases">
        <title>FDA dAtabase for Regulatory Grade micrObial Sequences (FDA-ARGOS): Supporting development and validation of Infectious Disease Dx tests.</title>
        <authorList>
            <person name="Nelson B."/>
            <person name="Plummer A."/>
            <person name="Tallon L."/>
            <person name="Sadzewicz L."/>
            <person name="Zhao X."/>
            <person name="Boylan J."/>
            <person name="Ott S."/>
            <person name="Bowen H."/>
            <person name="Vavikolanu K."/>
            <person name="Mehta A."/>
            <person name="Aluvathingal J."/>
            <person name="Nadendla S."/>
            <person name="Myers T."/>
            <person name="Yan Y."/>
            <person name="Sichtig H."/>
        </authorList>
    </citation>
    <scope>NUCLEOTIDE SEQUENCE [LARGE SCALE GENOMIC DNA]</scope>
    <source>
        <strain evidence="5 9">FDAARGOS_924</strain>
    </source>
</reference>
<protein>
    <recommendedName>
        <fullName evidence="10">Outer membrane protein assembly factor BamE</fullName>
    </recommendedName>
</protein>
<reference evidence="2 6" key="1">
    <citation type="submission" date="2012-04" db="EMBL/GenBank/DDBJ databases">
        <title>The Genome Sequence of Bacillus cereus VD078.</title>
        <authorList>
            <consortium name="The Broad Institute Genome Sequencing Platform"/>
            <consortium name="The Broad Institute Genome Sequencing Center for Infectious Disease"/>
            <person name="Feldgarden M."/>
            <person name="Van der Auwera G.A."/>
            <person name="Mahillon J."/>
            <person name="Duprez V."/>
            <person name="Timmery S."/>
            <person name="Mattelet C."/>
            <person name="Dierick K."/>
            <person name="Sun M."/>
            <person name="Yu Z."/>
            <person name="Zhu L."/>
            <person name="Hu X."/>
            <person name="Shank E.B."/>
            <person name="Swiecicka I."/>
            <person name="Hansen B.M."/>
            <person name="Andrup L."/>
            <person name="Young S.K."/>
            <person name="Zeng Q."/>
            <person name="Gargeya S."/>
            <person name="Fitzgerald M."/>
            <person name="Haas B."/>
            <person name="Abouelleil A."/>
            <person name="Alvarado L."/>
            <person name="Arachchi H.M."/>
            <person name="Berlin A."/>
            <person name="Chapman S.B."/>
            <person name="Goldberg J."/>
            <person name="Griggs A."/>
            <person name="Gujja S."/>
            <person name="Hansen M."/>
            <person name="Howarth C."/>
            <person name="Imamovic A."/>
            <person name="Larimer J."/>
            <person name="McCowen C."/>
            <person name="Montmayeur A."/>
            <person name="Murphy C."/>
            <person name="Neiman D."/>
            <person name="Pearson M."/>
            <person name="Priest M."/>
            <person name="Roberts A."/>
            <person name="Saif S."/>
            <person name="Shea T."/>
            <person name="Sisk P."/>
            <person name="Sykes S."/>
            <person name="Wortman J."/>
            <person name="Nusbaum C."/>
            <person name="Birren B."/>
        </authorList>
    </citation>
    <scope>NUCLEOTIDE SEQUENCE [LARGE SCALE GENOMIC DNA]</scope>
    <source>
        <strain evidence="2 6">VD078</strain>
    </source>
</reference>
<proteinExistence type="predicted"/>
<evidence type="ECO:0008006" key="10">
    <source>
        <dbReference type="Google" id="ProtNLM"/>
    </source>
</evidence>
<evidence type="ECO:0000313" key="3">
    <source>
        <dbReference type="EMBL" id="OSX93738.1"/>
    </source>
</evidence>
<sequence>MEKGKSSILWGMLYIYFCLHILMYIAFIFVIDMVHVSLSVMSILVVVMPFILLVIIQKSILHVSARRDKGKKQLFTIMMVGLIPLLVCTVQLSINKYTSNFNQDRWLNYEEKRVHMVDDLLQEHKLIGKSNEEITKLLGAPTKTSSLETGITTLYYLGNERGFIPIDSECLVLQFDKDGRVIEYKVQRD</sequence>
<evidence type="ECO:0000313" key="8">
    <source>
        <dbReference type="Proteomes" id="UP000236165"/>
    </source>
</evidence>
<dbReference type="Proteomes" id="UP000194131">
    <property type="component" value="Unassembled WGS sequence"/>
</dbReference>
<gene>
    <name evidence="4" type="ORF">BACWE_47490</name>
    <name evidence="5" type="ORF">I6G81_18380</name>
    <name evidence="2" type="ORF">III_01844</name>
    <name evidence="3" type="ORF">S3E15_04897</name>
</gene>
<dbReference type="EMBL" id="MRWU01000005">
    <property type="protein sequence ID" value="OSX93738.1"/>
    <property type="molecule type" value="Genomic_DNA"/>
</dbReference>
<keyword evidence="1" id="KW-0472">Membrane</keyword>
<evidence type="ECO:0000313" key="6">
    <source>
        <dbReference type="Proteomes" id="UP000006976"/>
    </source>
</evidence>
<evidence type="ECO:0000313" key="5">
    <source>
        <dbReference type="EMBL" id="QQA14364.1"/>
    </source>
</evidence>
<dbReference type="EMBL" id="AHEV01000011">
    <property type="protein sequence ID" value="EJR42492.1"/>
    <property type="molecule type" value="Genomic_DNA"/>
</dbReference>
<accession>J8IBA0</accession>
<keyword evidence="9" id="KW-1185">Reference proteome</keyword>
<dbReference type="RefSeq" id="WP_002167814.1">
    <property type="nucleotide sequence ID" value="NZ_CM125442.1"/>
</dbReference>
<dbReference type="EMBL" id="MKZQ01000069">
    <property type="protein sequence ID" value="PJN65053.1"/>
    <property type="molecule type" value="Genomic_DNA"/>
</dbReference>
<dbReference type="Proteomes" id="UP000006976">
    <property type="component" value="Unassembled WGS sequence"/>
</dbReference>
<name>A0A0B5S052_BACMY</name>
<evidence type="ECO:0000313" key="2">
    <source>
        <dbReference type="EMBL" id="EJR42492.1"/>
    </source>
</evidence>
<dbReference type="Proteomes" id="UP000596196">
    <property type="component" value="Chromosome"/>
</dbReference>
<accession>A0A0B5S052</accession>
<evidence type="ECO:0000313" key="7">
    <source>
        <dbReference type="Proteomes" id="UP000194131"/>
    </source>
</evidence>
<evidence type="ECO:0000313" key="4">
    <source>
        <dbReference type="EMBL" id="PJN65053.1"/>
    </source>
</evidence>
<feature type="transmembrane region" description="Helical" evidence="1">
    <location>
        <begin position="37"/>
        <end position="55"/>
    </location>
</feature>
<dbReference type="KEGG" id="bmyo:BG05_2348"/>
<feature type="transmembrane region" description="Helical" evidence="1">
    <location>
        <begin position="75"/>
        <end position="94"/>
    </location>
</feature>
<dbReference type="EMBL" id="CP065877">
    <property type="protein sequence ID" value="QQA14364.1"/>
    <property type="molecule type" value="Genomic_DNA"/>
</dbReference>
<dbReference type="Proteomes" id="UP000236165">
    <property type="component" value="Unassembled WGS sequence"/>
</dbReference>
<reference evidence="3 7" key="3">
    <citation type="submission" date="2016-12" db="EMBL/GenBank/DDBJ databases">
        <title>Genome Sequences of Twelve Sporeforming Bacillus Species Isolated from Foods.</title>
        <authorList>
            <person name="De Jong A."/>
            <person name="Holsappel S."/>
            <person name="Kuipers O.P."/>
        </authorList>
    </citation>
    <scope>NUCLEOTIDE SEQUENCE [LARGE SCALE GENOMIC DNA]</scope>
    <source>
        <strain evidence="3 7">S3E15</strain>
    </source>
</reference>
<feature type="transmembrane region" description="Helical" evidence="1">
    <location>
        <begin position="12"/>
        <end position="31"/>
    </location>
</feature>